<dbReference type="InterPro" id="IPR058581">
    <property type="entry name" value="TM_HPP"/>
</dbReference>
<keyword evidence="2" id="KW-0472">Membrane</keyword>
<keyword evidence="2" id="KW-1133">Transmembrane helix</keyword>
<keyword evidence="5" id="KW-1185">Reference proteome</keyword>
<feature type="region of interest" description="Disordered" evidence="1">
    <location>
        <begin position="236"/>
        <end position="268"/>
    </location>
</feature>
<accession>A0AAD5TJ91</accession>
<dbReference type="PANTHER" id="PTHR33741">
    <property type="entry name" value="TRANSMEMBRANE PROTEIN DDB_G0269096-RELATED"/>
    <property type="match status" value="1"/>
</dbReference>
<evidence type="ECO:0000313" key="4">
    <source>
        <dbReference type="EMBL" id="KAJ3173320.1"/>
    </source>
</evidence>
<sequence length="325" mass="35049">MFPRVKPRWQRYVNAIRAKPSRGILLGTPTVKEVAATWIAALIGIGTISSLHYYLEFFVERSIPLVVASFAATAVLIYCTIESPLAQPRCVFGGHVVSALVGVSVQKIMVAFADATDTDVLHWRSAGCGVAVATAIVGMMLTKTTHPPGGATALAFIAGTKDIWDLGYLYVLTPIAFGAAVLLIVAALVNNLFGRPYPQYWLYPTSPREQSWESTGLPPLDEKDHHIYPPHQHRLSMVSTNRREESTIPGPVSLSPSPPPPAPLRGESLDESTLHKIEAFLEHEAAIGVGSERTGGPHGGAMGNAAATLEAYRERRMSDNHPASI</sequence>
<dbReference type="InterPro" id="IPR007065">
    <property type="entry name" value="HPP"/>
</dbReference>
<dbReference type="PANTHER" id="PTHR33741:SF5">
    <property type="entry name" value="TRANSMEMBRANE PROTEIN DDB_G0269096-RELATED"/>
    <property type="match status" value="1"/>
</dbReference>
<evidence type="ECO:0000313" key="5">
    <source>
        <dbReference type="Proteomes" id="UP001212152"/>
    </source>
</evidence>
<name>A0AAD5TJ91_9FUNG</name>
<gene>
    <name evidence="4" type="ORF">HDU87_007694</name>
</gene>
<dbReference type="Proteomes" id="UP001212152">
    <property type="component" value="Unassembled WGS sequence"/>
</dbReference>
<feature type="transmembrane region" description="Helical" evidence="2">
    <location>
        <begin position="168"/>
        <end position="189"/>
    </location>
</feature>
<reference evidence="4" key="1">
    <citation type="submission" date="2020-05" db="EMBL/GenBank/DDBJ databases">
        <title>Phylogenomic resolution of chytrid fungi.</title>
        <authorList>
            <person name="Stajich J.E."/>
            <person name="Amses K."/>
            <person name="Simmons R."/>
            <person name="Seto K."/>
            <person name="Myers J."/>
            <person name="Bonds A."/>
            <person name="Quandt C.A."/>
            <person name="Barry K."/>
            <person name="Liu P."/>
            <person name="Grigoriev I."/>
            <person name="Longcore J.E."/>
            <person name="James T.Y."/>
        </authorList>
    </citation>
    <scope>NUCLEOTIDE SEQUENCE</scope>
    <source>
        <strain evidence="4">JEL0379</strain>
    </source>
</reference>
<proteinExistence type="predicted"/>
<evidence type="ECO:0000256" key="1">
    <source>
        <dbReference type="SAM" id="MobiDB-lite"/>
    </source>
</evidence>
<feature type="transmembrane region" description="Helical" evidence="2">
    <location>
        <begin position="34"/>
        <end position="55"/>
    </location>
</feature>
<dbReference type="AlphaFoldDB" id="A0AAD5TJ91"/>
<feature type="domain" description="HPP transmembrane region" evidence="3">
    <location>
        <begin position="29"/>
        <end position="198"/>
    </location>
</feature>
<evidence type="ECO:0000256" key="2">
    <source>
        <dbReference type="SAM" id="Phobius"/>
    </source>
</evidence>
<feature type="transmembrane region" description="Helical" evidence="2">
    <location>
        <begin position="91"/>
        <end position="113"/>
    </location>
</feature>
<dbReference type="Pfam" id="PF04982">
    <property type="entry name" value="TM_HPP"/>
    <property type="match status" value="1"/>
</dbReference>
<evidence type="ECO:0000259" key="3">
    <source>
        <dbReference type="Pfam" id="PF04982"/>
    </source>
</evidence>
<dbReference type="EMBL" id="JADGJQ010000072">
    <property type="protein sequence ID" value="KAJ3173320.1"/>
    <property type="molecule type" value="Genomic_DNA"/>
</dbReference>
<keyword evidence="2" id="KW-0812">Transmembrane</keyword>
<organism evidence="4 5">
    <name type="scientific">Geranomyces variabilis</name>
    <dbReference type="NCBI Taxonomy" id="109894"/>
    <lineage>
        <taxon>Eukaryota</taxon>
        <taxon>Fungi</taxon>
        <taxon>Fungi incertae sedis</taxon>
        <taxon>Chytridiomycota</taxon>
        <taxon>Chytridiomycota incertae sedis</taxon>
        <taxon>Chytridiomycetes</taxon>
        <taxon>Spizellomycetales</taxon>
        <taxon>Powellomycetaceae</taxon>
        <taxon>Geranomyces</taxon>
    </lineage>
</organism>
<comment type="caution">
    <text evidence="4">The sequence shown here is derived from an EMBL/GenBank/DDBJ whole genome shotgun (WGS) entry which is preliminary data.</text>
</comment>
<protein>
    <recommendedName>
        <fullName evidence="3">HPP transmembrane region domain-containing protein</fullName>
    </recommendedName>
</protein>
<feature type="transmembrane region" description="Helical" evidence="2">
    <location>
        <begin position="61"/>
        <end position="79"/>
    </location>
</feature>